<sequence>MEYALSAAQADEVLRALSRDFTVCAPKRFPKAGRYSDTDIVRYDRVEKFSDIVWETKSDYPAKEAVSPIQQTLFYFTEDEFRESKGPKKPILLFARPCDIHAQRIQAKIYAGNGGFEDFYYTRVRNLVKFAMMECGGGDDTCFCVSMGTNRTEDCSMAVKFSAEGMQVQLKEEAFLPYFQGMPETSYTPAFVEENVLKVEPPDLSDEGVYQALKKHPMWKEFDSRCTSCGSCTVACSTCTCFTTRDVLYGDNAEVGERRRVAASCQVAGFDQMAGQRELRPTPGDRMRYKVLHKFHDYKARFGESHMCVGCGRCIHRCPEFISIVETVRKMSAAVQEIQEEQSRAQAGAGVQP</sequence>
<evidence type="ECO:0000313" key="6">
    <source>
        <dbReference type="Proteomes" id="UP001524473"/>
    </source>
</evidence>
<feature type="domain" description="4Fe-4S ferredoxin-type" evidence="4">
    <location>
        <begin position="215"/>
        <end position="247"/>
    </location>
</feature>
<evidence type="ECO:0000256" key="2">
    <source>
        <dbReference type="ARBA" id="ARBA00023004"/>
    </source>
</evidence>
<dbReference type="RefSeq" id="WP_066860847.1">
    <property type="nucleotide sequence ID" value="NZ_CABKVV010000010.1"/>
</dbReference>
<organism evidence="5 6">
    <name type="scientific">Neglectibacter timonensis</name>
    <dbReference type="NCBI Taxonomy" id="1776382"/>
    <lineage>
        <taxon>Bacteria</taxon>
        <taxon>Bacillati</taxon>
        <taxon>Bacillota</taxon>
        <taxon>Clostridia</taxon>
        <taxon>Eubacteriales</taxon>
        <taxon>Oscillospiraceae</taxon>
        <taxon>Neglectibacter</taxon>
    </lineage>
</organism>
<keyword evidence="1" id="KW-0479">Metal-binding</keyword>
<feature type="domain" description="4Fe-4S ferredoxin-type" evidence="4">
    <location>
        <begin position="298"/>
        <end position="327"/>
    </location>
</feature>
<dbReference type="PROSITE" id="PS51379">
    <property type="entry name" value="4FE4S_FER_2"/>
    <property type="match status" value="2"/>
</dbReference>
<dbReference type="PANTHER" id="PTHR40447">
    <property type="entry name" value="ANAEROBIC SULFITE REDUCTASE SUBUNIT A"/>
    <property type="match status" value="1"/>
</dbReference>
<gene>
    <name evidence="5" type="primary">asrA</name>
    <name evidence="5" type="ORF">NE695_12095</name>
</gene>
<dbReference type="InterPro" id="IPR014259">
    <property type="entry name" value="Sulphite_reductase_A"/>
</dbReference>
<evidence type="ECO:0000256" key="1">
    <source>
        <dbReference type="ARBA" id="ARBA00022723"/>
    </source>
</evidence>
<evidence type="ECO:0000256" key="3">
    <source>
        <dbReference type="ARBA" id="ARBA00023014"/>
    </source>
</evidence>
<proteinExistence type="predicted"/>
<dbReference type="NCBIfam" id="TIGR02910">
    <property type="entry name" value="sulfite_red_A"/>
    <property type="match status" value="1"/>
</dbReference>
<reference evidence="5 6" key="1">
    <citation type="submission" date="2022-06" db="EMBL/GenBank/DDBJ databases">
        <title>Isolation of gut microbiota from human fecal samples.</title>
        <authorList>
            <person name="Pamer E.G."/>
            <person name="Barat B."/>
            <person name="Waligurski E."/>
            <person name="Medina S."/>
            <person name="Paddock L."/>
            <person name="Mostad J."/>
        </authorList>
    </citation>
    <scope>NUCLEOTIDE SEQUENCE [LARGE SCALE GENOMIC DNA]</scope>
    <source>
        <strain evidence="5 6">DFI.9.73</strain>
    </source>
</reference>
<protein>
    <submittedName>
        <fullName evidence="5">Anaerobic sulfite reductase subunit AsrA</fullName>
    </submittedName>
</protein>
<keyword evidence="6" id="KW-1185">Reference proteome</keyword>
<comment type="caution">
    <text evidence="5">The sequence shown here is derived from an EMBL/GenBank/DDBJ whole genome shotgun (WGS) entry which is preliminary data.</text>
</comment>
<dbReference type="PROSITE" id="PS00198">
    <property type="entry name" value="4FE4S_FER_1"/>
    <property type="match status" value="1"/>
</dbReference>
<dbReference type="InterPro" id="IPR017896">
    <property type="entry name" value="4Fe4S_Fe-S-bd"/>
</dbReference>
<keyword evidence="2" id="KW-0408">Iron</keyword>
<keyword evidence="3" id="KW-0411">Iron-sulfur</keyword>
<dbReference type="PANTHER" id="PTHR40447:SF1">
    <property type="entry name" value="ANAEROBIC SULFITE REDUCTASE SUBUNIT A"/>
    <property type="match status" value="1"/>
</dbReference>
<dbReference type="SUPFAM" id="SSF46548">
    <property type="entry name" value="alpha-helical ferredoxin"/>
    <property type="match status" value="1"/>
</dbReference>
<name>A0ABT1S1D5_9FIRM</name>
<dbReference type="GeneID" id="90531299"/>
<dbReference type="Proteomes" id="UP001524473">
    <property type="component" value="Unassembled WGS sequence"/>
</dbReference>
<evidence type="ECO:0000313" key="5">
    <source>
        <dbReference type="EMBL" id="MCQ4840650.1"/>
    </source>
</evidence>
<dbReference type="Pfam" id="PF17179">
    <property type="entry name" value="Fer4_22"/>
    <property type="match status" value="1"/>
</dbReference>
<dbReference type="EMBL" id="JANFZH010000027">
    <property type="protein sequence ID" value="MCQ4840650.1"/>
    <property type="molecule type" value="Genomic_DNA"/>
</dbReference>
<dbReference type="InterPro" id="IPR017900">
    <property type="entry name" value="4Fe4S_Fe_S_CS"/>
</dbReference>
<accession>A0ABT1S1D5</accession>
<evidence type="ECO:0000259" key="4">
    <source>
        <dbReference type="PROSITE" id="PS51379"/>
    </source>
</evidence>